<protein>
    <submittedName>
        <fullName evidence="1">Uncharacterized protein</fullName>
    </submittedName>
</protein>
<sequence>MLARGRLEAHQRLGLGALMRRQKHLELADATVVAAFAQLA</sequence>
<organism evidence="1 2">
    <name type="scientific">Cupriavidus taiwanensis</name>
    <dbReference type="NCBI Taxonomy" id="164546"/>
    <lineage>
        <taxon>Bacteria</taxon>
        <taxon>Pseudomonadati</taxon>
        <taxon>Pseudomonadota</taxon>
        <taxon>Betaproteobacteria</taxon>
        <taxon>Burkholderiales</taxon>
        <taxon>Burkholderiaceae</taxon>
        <taxon>Cupriavidus</taxon>
    </lineage>
</organism>
<dbReference type="AlphaFoldDB" id="A0A375IT38"/>
<name>A0A375IT38_9BURK</name>
<dbReference type="EMBL" id="LT991978">
    <property type="protein sequence ID" value="SPK77774.1"/>
    <property type="molecule type" value="Genomic_DNA"/>
</dbReference>
<evidence type="ECO:0000313" key="1">
    <source>
        <dbReference type="EMBL" id="SPK77774.1"/>
    </source>
</evidence>
<evidence type="ECO:0000313" key="2">
    <source>
        <dbReference type="Proteomes" id="UP000255505"/>
    </source>
</evidence>
<reference evidence="1 2" key="1">
    <citation type="submission" date="2018-01" db="EMBL/GenBank/DDBJ databases">
        <authorList>
            <person name="Gaut B.S."/>
            <person name="Morton B.R."/>
            <person name="Clegg M.T."/>
            <person name="Duvall M.R."/>
        </authorList>
    </citation>
    <scope>NUCLEOTIDE SEQUENCE [LARGE SCALE GENOMIC DNA]</scope>
    <source>
        <strain evidence="1">Cupriavidus taiwanensis LMG 19425</strain>
        <plasmid evidence="2">Plasmid iii</plasmid>
    </source>
</reference>
<gene>
    <name evidence="1" type="ORF">CT19425_P70114</name>
</gene>
<dbReference type="Proteomes" id="UP000255505">
    <property type="component" value="Plasmid III"/>
</dbReference>
<geneLocation type="plasmid" evidence="1">
    <name>III</name>
</geneLocation>
<proteinExistence type="predicted"/>
<accession>A0A375IT38</accession>
<keyword evidence="1" id="KW-0614">Plasmid</keyword>